<dbReference type="Gene3D" id="1.10.510.10">
    <property type="entry name" value="Transferase(Phosphotransferase) domain 1"/>
    <property type="match status" value="1"/>
</dbReference>
<evidence type="ECO:0000313" key="7">
    <source>
        <dbReference type="Proteomes" id="UP000439903"/>
    </source>
</evidence>
<comment type="caution">
    <text evidence="6">The sequence shown here is derived from an EMBL/GenBank/DDBJ whole genome shotgun (WGS) entry which is preliminary data.</text>
</comment>
<dbReference type="OrthoDB" id="10261027at2759"/>
<dbReference type="GO" id="GO:0005524">
    <property type="term" value="F:ATP binding"/>
    <property type="evidence" value="ECO:0007669"/>
    <property type="project" value="UniProtKB-KW"/>
</dbReference>
<dbReference type="GO" id="GO:0004674">
    <property type="term" value="F:protein serine/threonine kinase activity"/>
    <property type="evidence" value="ECO:0007669"/>
    <property type="project" value="TreeGrafter"/>
</dbReference>
<evidence type="ECO:0000256" key="4">
    <source>
        <dbReference type="ARBA" id="ARBA00022840"/>
    </source>
</evidence>
<evidence type="ECO:0000313" key="6">
    <source>
        <dbReference type="EMBL" id="KAF0521237.1"/>
    </source>
</evidence>
<dbReference type="InterPro" id="IPR001245">
    <property type="entry name" value="Ser-Thr/Tyr_kinase_cat_dom"/>
</dbReference>
<evidence type="ECO:0000256" key="2">
    <source>
        <dbReference type="ARBA" id="ARBA00022741"/>
    </source>
</evidence>
<proteinExistence type="predicted"/>
<dbReference type="Pfam" id="PF07714">
    <property type="entry name" value="PK_Tyr_Ser-Thr"/>
    <property type="match status" value="1"/>
</dbReference>
<evidence type="ECO:0000256" key="1">
    <source>
        <dbReference type="ARBA" id="ARBA00022679"/>
    </source>
</evidence>
<dbReference type="Proteomes" id="UP000439903">
    <property type="component" value="Unassembled WGS sequence"/>
</dbReference>
<keyword evidence="2" id="KW-0547">Nucleotide-binding</keyword>
<name>A0A8H4APX3_GIGMA</name>
<dbReference type="PANTHER" id="PTHR44329:SF288">
    <property type="entry name" value="MITOGEN-ACTIVATED PROTEIN KINASE KINASE KINASE 20"/>
    <property type="match status" value="1"/>
</dbReference>
<dbReference type="InterPro" id="IPR000719">
    <property type="entry name" value="Prot_kinase_dom"/>
</dbReference>
<evidence type="ECO:0000259" key="5">
    <source>
        <dbReference type="PROSITE" id="PS50011"/>
    </source>
</evidence>
<reference evidence="6 7" key="1">
    <citation type="journal article" date="2019" name="Environ. Microbiol.">
        <title>At the nexus of three kingdoms: the genome of the mycorrhizal fungus Gigaspora margarita provides insights into plant, endobacterial and fungal interactions.</title>
        <authorList>
            <person name="Venice F."/>
            <person name="Ghignone S."/>
            <person name="Salvioli di Fossalunga A."/>
            <person name="Amselem J."/>
            <person name="Novero M."/>
            <person name="Xianan X."/>
            <person name="Sedzielewska Toro K."/>
            <person name="Morin E."/>
            <person name="Lipzen A."/>
            <person name="Grigoriev I.V."/>
            <person name="Henrissat B."/>
            <person name="Martin F.M."/>
            <person name="Bonfante P."/>
        </authorList>
    </citation>
    <scope>NUCLEOTIDE SEQUENCE [LARGE SCALE GENOMIC DNA]</scope>
    <source>
        <strain evidence="6 7">BEG34</strain>
    </source>
</reference>
<protein>
    <submittedName>
        <fullName evidence="6">Kinase-like protein</fullName>
    </submittedName>
</protein>
<keyword evidence="3 6" id="KW-0418">Kinase</keyword>
<evidence type="ECO:0000256" key="3">
    <source>
        <dbReference type="ARBA" id="ARBA00022777"/>
    </source>
</evidence>
<dbReference type="InterPro" id="IPR051681">
    <property type="entry name" value="Ser/Thr_Kinases-Pseudokinases"/>
</dbReference>
<organism evidence="6 7">
    <name type="scientific">Gigaspora margarita</name>
    <dbReference type="NCBI Taxonomy" id="4874"/>
    <lineage>
        <taxon>Eukaryota</taxon>
        <taxon>Fungi</taxon>
        <taxon>Fungi incertae sedis</taxon>
        <taxon>Mucoromycota</taxon>
        <taxon>Glomeromycotina</taxon>
        <taxon>Glomeromycetes</taxon>
        <taxon>Diversisporales</taxon>
        <taxon>Gigasporaceae</taxon>
        <taxon>Gigaspora</taxon>
    </lineage>
</organism>
<accession>A0A8H4APX3</accession>
<dbReference type="PROSITE" id="PS50011">
    <property type="entry name" value="PROTEIN_KINASE_DOM"/>
    <property type="match status" value="1"/>
</dbReference>
<dbReference type="PANTHER" id="PTHR44329">
    <property type="entry name" value="SERINE/THREONINE-PROTEIN KINASE TNNI3K-RELATED"/>
    <property type="match status" value="1"/>
</dbReference>
<feature type="domain" description="Protein kinase" evidence="5">
    <location>
        <begin position="28"/>
        <end position="240"/>
    </location>
</feature>
<keyword evidence="4" id="KW-0067">ATP-binding</keyword>
<sequence>MSTTSSKFQQLQNFIDEKNINCYNYTRFKIVELIKSENFTRAYRAIFKNKITVTLKSFESNDLTINEIINELKLYHKVDIHPNIIRFNGVTRKKDDSNIIPYLLIFEDVNGGTLRSYLCENSQHLSWNDMIKFSLQIANAVRYLHAKGIVNLGLHSENIFIHNNNIKLADFGLSNRLKRQTIKYKCLGFYKKSDVHCVGILMQEMHKILFTESVVSPIDKYIKIYKGINFLTNSFDISFL</sequence>
<dbReference type="InterPro" id="IPR011009">
    <property type="entry name" value="Kinase-like_dom_sf"/>
</dbReference>
<dbReference type="EMBL" id="WTPW01000338">
    <property type="protein sequence ID" value="KAF0521237.1"/>
    <property type="molecule type" value="Genomic_DNA"/>
</dbReference>
<gene>
    <name evidence="6" type="ORF">F8M41_015879</name>
</gene>
<dbReference type="SUPFAM" id="SSF56112">
    <property type="entry name" value="Protein kinase-like (PK-like)"/>
    <property type="match status" value="1"/>
</dbReference>
<dbReference type="CDD" id="cd00180">
    <property type="entry name" value="PKc"/>
    <property type="match status" value="1"/>
</dbReference>
<keyword evidence="7" id="KW-1185">Reference proteome</keyword>
<keyword evidence="1" id="KW-0808">Transferase</keyword>
<dbReference type="AlphaFoldDB" id="A0A8H4APX3"/>